<dbReference type="OrthoDB" id="202775at2157"/>
<sequence>MTHGSPLTRRKLLAAIGGVGLLAAGPRAVGAMGHDPAFTQYTYAQSTGPNLRVAWYERYNGTLAEESNRFTDGPPLTNDSDSFNASGDAGRFVDVTGPDAVAAGPVLSIPNAQPGDEGLLLIGLRAEDADARAWLSIEASEFAENSLVEPERAEGDTTTDDTATDAGELQHYVDVECWYDTGRLGVGGCNGRRDFSEEAVVAAGTLAEVSDALSGGVPLTFGLVDDPCIDAGAQRCLALRWRIDPSVANVIQSDSARLDIAFAATACDETTNPFGGGE</sequence>
<dbReference type="KEGG" id="haj:DU500_10970"/>
<dbReference type="EMBL" id="CP031150">
    <property type="protein sequence ID" value="AXG06909.1"/>
    <property type="molecule type" value="Genomic_DNA"/>
</dbReference>
<gene>
    <name evidence="1" type="ORF">DU500_10970</name>
</gene>
<evidence type="ECO:0000313" key="1">
    <source>
        <dbReference type="EMBL" id="AXG06909.1"/>
    </source>
</evidence>
<dbReference type="AlphaFoldDB" id="A0A345E3Y7"/>
<keyword evidence="2" id="KW-1185">Reference proteome</keyword>
<organism evidence="1 2">
    <name type="scientific">Haloplanus rubicundus</name>
    <dbReference type="NCBI Taxonomy" id="1547898"/>
    <lineage>
        <taxon>Archaea</taxon>
        <taxon>Methanobacteriati</taxon>
        <taxon>Methanobacteriota</taxon>
        <taxon>Stenosarchaea group</taxon>
        <taxon>Halobacteria</taxon>
        <taxon>Halobacteriales</taxon>
        <taxon>Haloferacaceae</taxon>
        <taxon>Haloplanus</taxon>
    </lineage>
</organism>
<name>A0A345E3Y7_9EURY</name>
<dbReference type="GeneID" id="37283913"/>
<protein>
    <submittedName>
        <fullName evidence="1">Uncharacterized protein</fullName>
    </submittedName>
</protein>
<evidence type="ECO:0000313" key="2">
    <source>
        <dbReference type="Proteomes" id="UP000253273"/>
    </source>
</evidence>
<dbReference type="InterPro" id="IPR006311">
    <property type="entry name" value="TAT_signal"/>
</dbReference>
<dbReference type="PROSITE" id="PS51318">
    <property type="entry name" value="TAT"/>
    <property type="match status" value="1"/>
</dbReference>
<accession>A0A345E3Y7</accession>
<proteinExistence type="predicted"/>
<dbReference type="Proteomes" id="UP000253273">
    <property type="component" value="Chromosome"/>
</dbReference>
<reference evidence="1 2" key="1">
    <citation type="submission" date="2018-07" db="EMBL/GenBank/DDBJ databases">
        <title>Genome sequences of Haloplanus sp. CBA1113.</title>
        <authorList>
            <person name="Kim Y.B."/>
            <person name="Roh S.W."/>
        </authorList>
    </citation>
    <scope>NUCLEOTIDE SEQUENCE [LARGE SCALE GENOMIC DNA]</scope>
    <source>
        <strain evidence="1 2">CBA1113</strain>
    </source>
</reference>
<dbReference type="RefSeq" id="WP_114586043.1">
    <property type="nucleotide sequence ID" value="NZ_CP031150.1"/>
</dbReference>